<feature type="transmembrane region" description="Helical" evidence="6">
    <location>
        <begin position="186"/>
        <end position="209"/>
    </location>
</feature>
<proteinExistence type="predicted"/>
<evidence type="ECO:0000256" key="4">
    <source>
        <dbReference type="ARBA" id="ARBA00022989"/>
    </source>
</evidence>
<feature type="transmembrane region" description="Helical" evidence="6">
    <location>
        <begin position="267"/>
        <end position="290"/>
    </location>
</feature>
<evidence type="ECO:0000313" key="8">
    <source>
        <dbReference type="EMBL" id="ATD66483.1"/>
    </source>
</evidence>
<keyword evidence="9" id="KW-1185">Reference proteome</keyword>
<dbReference type="GO" id="GO:0005886">
    <property type="term" value="C:plasma membrane"/>
    <property type="evidence" value="ECO:0007669"/>
    <property type="project" value="UniProtKB-SubCell"/>
</dbReference>
<gene>
    <name evidence="8" type="ORF">CNR27_02630</name>
</gene>
<evidence type="ECO:0000256" key="2">
    <source>
        <dbReference type="ARBA" id="ARBA00022475"/>
    </source>
</evidence>
<feature type="domain" description="ABC-2 type transporter transmembrane" evidence="7">
    <location>
        <begin position="30"/>
        <end position="374"/>
    </location>
</feature>
<feature type="transmembrane region" description="Helical" evidence="6">
    <location>
        <begin position="238"/>
        <end position="261"/>
    </location>
</feature>
<dbReference type="KEGG" id="lum:CNR27_02630"/>
<name>A0A290XBM7_9GAMM</name>
<evidence type="ECO:0000256" key="1">
    <source>
        <dbReference type="ARBA" id="ARBA00004651"/>
    </source>
</evidence>
<dbReference type="Gene3D" id="3.40.1710.10">
    <property type="entry name" value="abc type-2 transporter like domain"/>
    <property type="match status" value="2"/>
</dbReference>
<dbReference type="EMBL" id="CP023406">
    <property type="protein sequence ID" value="ATD66483.1"/>
    <property type="molecule type" value="Genomic_DNA"/>
</dbReference>
<feature type="transmembrane region" description="Helical" evidence="6">
    <location>
        <begin position="29"/>
        <end position="51"/>
    </location>
</feature>
<dbReference type="Pfam" id="PF12698">
    <property type="entry name" value="ABC2_membrane_3"/>
    <property type="match status" value="2"/>
</dbReference>
<evidence type="ECO:0000256" key="3">
    <source>
        <dbReference type="ARBA" id="ARBA00022692"/>
    </source>
</evidence>
<dbReference type="InterPro" id="IPR013525">
    <property type="entry name" value="ABC2_TM"/>
</dbReference>
<feature type="transmembrane region" description="Helical" evidence="6">
    <location>
        <begin position="574"/>
        <end position="599"/>
    </location>
</feature>
<feature type="transmembrane region" description="Helical" evidence="6">
    <location>
        <begin position="359"/>
        <end position="377"/>
    </location>
</feature>
<keyword evidence="2" id="KW-1003">Cell membrane</keyword>
<sequence>MSAPARRAVFREALQAELAHLARDRWDRLLLLVIPPVLMAVVAAMFSAGVIREIPVAVVDEDHSTLSRAAIRNMDASPALRIAAMPLDLDAAWPLVRSGRVYSVAYLPRGLAGNALREPDAAIVYYNAAFQTVGAIAASAQADALTAAAQPRLQSLARDVGVPSVPLTLPAIQNTTVGNPQTNFELFLGGLVVPGILHLLIASAAVMAFGRELRGGSLAQWARRWDGRLLQASLAKSLPYVVAFVAWGLVWLAWLCGWRGWGIAGSLPMLLAGLVVLMTATVALSALLVNATGDMDIAYSATAVYAGAAIAFSNGTLPLTHGPVVTQVWSALLPYTHYLRVQNAQMVMGADAGASLGDVGLLLGVTLGAGALALALAHRRARRQPKPEHEVFPVAPDRAGAAFIDTFRGIVHSLSVASLLILGVVGYAFYYPMAYAGQTAVKLPVAVVDQDHSPLSRAMVRALDATRAIDARTVAAGYLEAQHMLRNGRVDGVVMIPQGFESRLLSGQPHGIAIDVDGSHLVRASAIGKSMTATITGILEARLAALDGALHVQTRVPSIVQRPLYNTSDGYGSYVVPAVACIILQQTLLLGSALVAAIRRRTRATVLGTRGFIGLWGGLIVAGVLGNLFYFGFVFWFQDYPRMGNPLGMLCLVPLFAASASALGLALGTCFDQPMRVMQLLVGTSVPLFFLGGSAWPPFLMPDWLVAIGQLSPATSAIQGFVELNSAGATLGEVAPHAAVLACLTIVYGWIAWKRLVRGAMRARAGVPEPQAG</sequence>
<evidence type="ECO:0000256" key="6">
    <source>
        <dbReference type="SAM" id="Phobius"/>
    </source>
</evidence>
<feature type="transmembrane region" description="Helical" evidence="6">
    <location>
        <begin position="410"/>
        <end position="430"/>
    </location>
</feature>
<dbReference type="Proteomes" id="UP000218968">
    <property type="component" value="Chromosome"/>
</dbReference>
<dbReference type="InterPro" id="IPR051449">
    <property type="entry name" value="ABC-2_transporter_component"/>
</dbReference>
<dbReference type="RefSeq" id="WP_096296812.1">
    <property type="nucleotide sequence ID" value="NZ_CP023406.1"/>
</dbReference>
<keyword evidence="4 6" id="KW-1133">Transmembrane helix</keyword>
<dbReference type="PANTHER" id="PTHR30294">
    <property type="entry name" value="MEMBRANE COMPONENT OF ABC TRANSPORTER YHHJ-RELATED"/>
    <property type="match status" value="1"/>
</dbReference>
<organism evidence="8 9">
    <name type="scientific">Luteimonas chenhongjianii</name>
    <dbReference type="NCBI Taxonomy" id="2006110"/>
    <lineage>
        <taxon>Bacteria</taxon>
        <taxon>Pseudomonadati</taxon>
        <taxon>Pseudomonadota</taxon>
        <taxon>Gammaproteobacteria</taxon>
        <taxon>Lysobacterales</taxon>
        <taxon>Lysobacteraceae</taxon>
        <taxon>Luteimonas</taxon>
    </lineage>
</organism>
<evidence type="ECO:0000313" key="9">
    <source>
        <dbReference type="Proteomes" id="UP000218968"/>
    </source>
</evidence>
<dbReference type="OrthoDB" id="9811522at2"/>
<feature type="transmembrane region" description="Helical" evidence="6">
    <location>
        <begin position="647"/>
        <end position="668"/>
    </location>
</feature>
<reference evidence="9" key="1">
    <citation type="submission" date="2017-09" db="EMBL/GenBank/DDBJ databases">
        <title>Luteimonas liuhanmingii sp.nov., isolated from the intestinal contents of Tibetan Plateau Pika in Yushu, Qinghai Province, China.</title>
        <authorList>
            <person name="Gui Z."/>
        </authorList>
    </citation>
    <scope>NUCLEOTIDE SEQUENCE [LARGE SCALE GENOMIC DNA]</scope>
    <source>
        <strain evidence="9">100111</strain>
    </source>
</reference>
<feature type="transmembrane region" description="Helical" evidence="6">
    <location>
        <begin position="297"/>
        <end position="317"/>
    </location>
</feature>
<comment type="subcellular location">
    <subcellularLocation>
        <location evidence="1">Cell membrane</location>
        <topology evidence="1">Multi-pass membrane protein</topology>
    </subcellularLocation>
</comment>
<keyword evidence="5 6" id="KW-0472">Membrane</keyword>
<feature type="transmembrane region" description="Helical" evidence="6">
    <location>
        <begin position="680"/>
        <end position="699"/>
    </location>
</feature>
<evidence type="ECO:0000259" key="7">
    <source>
        <dbReference type="Pfam" id="PF12698"/>
    </source>
</evidence>
<accession>A0A290XBM7</accession>
<feature type="transmembrane region" description="Helical" evidence="6">
    <location>
        <begin position="734"/>
        <end position="753"/>
    </location>
</feature>
<keyword evidence="3 6" id="KW-0812">Transmembrane</keyword>
<feature type="domain" description="ABC-2 type transporter transmembrane" evidence="7">
    <location>
        <begin position="419"/>
        <end position="754"/>
    </location>
</feature>
<dbReference type="AlphaFoldDB" id="A0A290XBM7"/>
<protein>
    <submittedName>
        <fullName evidence="8">ABC transporter</fullName>
    </submittedName>
</protein>
<dbReference type="PANTHER" id="PTHR30294:SF46">
    <property type="entry name" value="ABC TRANSPORTER PERMEASE"/>
    <property type="match status" value="1"/>
</dbReference>
<dbReference type="GO" id="GO:0140359">
    <property type="term" value="F:ABC-type transporter activity"/>
    <property type="evidence" value="ECO:0007669"/>
    <property type="project" value="InterPro"/>
</dbReference>
<evidence type="ECO:0000256" key="5">
    <source>
        <dbReference type="ARBA" id="ARBA00023136"/>
    </source>
</evidence>
<feature type="transmembrane region" description="Helical" evidence="6">
    <location>
        <begin position="611"/>
        <end position="635"/>
    </location>
</feature>